<keyword evidence="2" id="KW-1133">Transmembrane helix</keyword>
<protein>
    <submittedName>
        <fullName evidence="3">Uncharacterized protein</fullName>
    </submittedName>
</protein>
<gene>
    <name evidence="3" type="ORF">UAB78_001</name>
</gene>
<evidence type="ECO:0000313" key="3">
    <source>
        <dbReference type="EMBL" id="QXM18124.1"/>
    </source>
</evidence>
<keyword evidence="2" id="KW-0812">Transmembrane</keyword>
<feature type="transmembrane region" description="Helical" evidence="2">
    <location>
        <begin position="63"/>
        <end position="93"/>
    </location>
</feature>
<organism evidence="3 4">
    <name type="scientific">Escherichia phage UAB_Phi78</name>
    <dbReference type="NCBI Taxonomy" id="979726"/>
    <lineage>
        <taxon>Viruses</taxon>
        <taxon>Duplodnaviria</taxon>
        <taxon>Heunggongvirae</taxon>
        <taxon>Uroviricota</taxon>
        <taxon>Caudoviricetes</taxon>
        <taxon>Autographivirales</taxon>
        <taxon>Autosignataviridae</taxon>
        <taxon>Molineuxvirinae</taxon>
        <taxon>Zindervirus</taxon>
        <taxon>Zindervirus UAB78</taxon>
    </lineage>
</organism>
<keyword evidence="4" id="KW-1185">Reference proteome</keyword>
<sequence>MGQRETGGRPRASERDTRRTLDSVCGRGLSVPLLLTSFAPLTLRFTHGLVYLRDFLIVYLGTVLVNTLVTSLVASLVSSLVAIYCCLSVTLVIA</sequence>
<evidence type="ECO:0000256" key="2">
    <source>
        <dbReference type="SAM" id="Phobius"/>
    </source>
</evidence>
<dbReference type="Proteomes" id="UP000011293">
    <property type="component" value="Segment"/>
</dbReference>
<feature type="transmembrane region" description="Helical" evidence="2">
    <location>
        <begin position="21"/>
        <end position="43"/>
    </location>
</feature>
<keyword evidence="2" id="KW-0472">Membrane</keyword>
<dbReference type="EMBL" id="GU595417">
    <property type="protein sequence ID" value="QXM18124.1"/>
    <property type="molecule type" value="Genomic_DNA"/>
</dbReference>
<reference evidence="3" key="1">
    <citation type="submission" date="2021-07" db="EMBL/GenBank/DDBJ databases">
        <title>New enterobacteriophages and their use to control Salmonella enterica.</title>
        <authorList>
            <person name="Spricigo D.A."/>
            <person name="Bardina C."/>
            <person name="Cortes M.P."/>
            <person name="Llagostera M."/>
        </authorList>
    </citation>
    <scope>NUCLEOTIDE SEQUENCE</scope>
</reference>
<proteinExistence type="predicted"/>
<feature type="region of interest" description="Disordered" evidence="1">
    <location>
        <begin position="1"/>
        <end position="20"/>
    </location>
</feature>
<evidence type="ECO:0000256" key="1">
    <source>
        <dbReference type="SAM" id="MobiDB-lite"/>
    </source>
</evidence>
<evidence type="ECO:0000313" key="4">
    <source>
        <dbReference type="Proteomes" id="UP000011293"/>
    </source>
</evidence>
<name>A0A8F5PMN2_9CAUD</name>
<accession>A0A8F5PMN2</accession>